<proteinExistence type="inferred from homology"/>
<evidence type="ECO:0000313" key="8">
    <source>
        <dbReference type="Ensembl" id="ENSOMYP00000085473.1"/>
    </source>
</evidence>
<sequence>MTVSKAWTLRQHFQGFPKASDFHLREEMLLQTRDGQLEAVFLSVDPYMRPYSQAMMKVGDVMIGNKLPSKGTLRGTEVGMWTQTHHRLSILHFCTI</sequence>
<comment type="similarity">
    <text evidence="1">Belongs to the NADP-dependent oxidoreductase L4BD family.</text>
</comment>
<evidence type="ECO:0000259" key="7">
    <source>
        <dbReference type="Pfam" id="PF16884"/>
    </source>
</evidence>
<evidence type="ECO:0000256" key="4">
    <source>
        <dbReference type="ARBA" id="ARBA00047878"/>
    </source>
</evidence>
<dbReference type="GeneTree" id="ENSGT00940000170321"/>
<evidence type="ECO:0000313" key="9">
    <source>
        <dbReference type="Proteomes" id="UP000694395"/>
    </source>
</evidence>
<evidence type="ECO:0000256" key="6">
    <source>
        <dbReference type="ARBA" id="ARBA00049070"/>
    </source>
</evidence>
<keyword evidence="9" id="KW-1185">Reference proteome</keyword>
<dbReference type="EC" id="1.3.1.48" evidence="2"/>
<comment type="catalytic activity">
    <reaction evidence="6">
        <text>13,14-dihydro-15-oxo-prostaglandin E1 + NADP(+) = 15-oxoprostaglandin E1 + NADPH + H(+)</text>
        <dbReference type="Rhea" id="RHEA:50584"/>
        <dbReference type="ChEBI" id="CHEBI:15378"/>
        <dbReference type="ChEBI" id="CHEBI:57401"/>
        <dbReference type="ChEBI" id="CHEBI:57783"/>
        <dbReference type="ChEBI" id="CHEBI:58349"/>
        <dbReference type="ChEBI" id="CHEBI:133408"/>
    </reaction>
    <physiologicalReaction direction="right-to-left" evidence="6">
        <dbReference type="Rhea" id="RHEA:50586"/>
    </physiologicalReaction>
</comment>
<dbReference type="AlphaFoldDB" id="A0A8C7TKA4"/>
<feature type="domain" description="Oxidoreductase N-terminal" evidence="7">
    <location>
        <begin position="5"/>
        <end position="66"/>
    </location>
</feature>
<protein>
    <recommendedName>
        <fullName evidence="3">15-oxoprostaglandin 13-reductase</fullName>
        <ecNumber evidence="2">1.3.1.48</ecNumber>
    </recommendedName>
    <alternativeName>
        <fullName evidence="3">15-oxoprostaglandin 13-reductase</fullName>
    </alternativeName>
</protein>
<evidence type="ECO:0000256" key="2">
    <source>
        <dbReference type="ARBA" id="ARBA00011981"/>
    </source>
</evidence>
<comment type="catalytic activity">
    <reaction evidence="5">
        <text>13,14-dihydro-15-oxo-PGF2alpha + NADP(+) = 15-oxoprostaglandin F2alpha + NADPH + H(+)</text>
        <dbReference type="Rhea" id="RHEA:50588"/>
        <dbReference type="ChEBI" id="CHEBI:15378"/>
        <dbReference type="ChEBI" id="CHEBI:57783"/>
        <dbReference type="ChEBI" id="CHEBI:58349"/>
        <dbReference type="ChEBI" id="CHEBI:133374"/>
        <dbReference type="ChEBI" id="CHEBI:133409"/>
    </reaction>
    <physiologicalReaction direction="right-to-left" evidence="5">
        <dbReference type="Rhea" id="RHEA:50590"/>
    </physiologicalReaction>
</comment>
<evidence type="ECO:0000256" key="3">
    <source>
        <dbReference type="ARBA" id="ARBA00033119"/>
    </source>
</evidence>
<dbReference type="Pfam" id="PF16884">
    <property type="entry name" value="ADH_N_2"/>
    <property type="match status" value="1"/>
</dbReference>
<evidence type="ECO:0000256" key="1">
    <source>
        <dbReference type="ARBA" id="ARBA00010460"/>
    </source>
</evidence>
<name>A0A8C7TKA4_ONCMY</name>
<accession>A0A8C7TKA4</accession>
<reference evidence="8" key="2">
    <citation type="submission" date="2025-08" db="UniProtKB">
        <authorList>
            <consortium name="Ensembl"/>
        </authorList>
    </citation>
    <scope>IDENTIFICATION</scope>
</reference>
<evidence type="ECO:0000256" key="5">
    <source>
        <dbReference type="ARBA" id="ARBA00048290"/>
    </source>
</evidence>
<dbReference type="SUPFAM" id="SSF50129">
    <property type="entry name" value="GroES-like"/>
    <property type="match status" value="1"/>
</dbReference>
<reference evidence="8" key="1">
    <citation type="submission" date="2020-07" db="EMBL/GenBank/DDBJ databases">
        <title>A long reads based de novo assembly of the rainbow trout Arlee double haploid line genome.</title>
        <authorList>
            <person name="Gao G."/>
            <person name="Palti Y."/>
        </authorList>
    </citation>
    <scope>NUCLEOTIDE SEQUENCE [LARGE SCALE GENOMIC DNA]</scope>
</reference>
<dbReference type="InterPro" id="IPR011032">
    <property type="entry name" value="GroES-like_sf"/>
</dbReference>
<dbReference type="InterPro" id="IPR041694">
    <property type="entry name" value="ADH_N_2"/>
</dbReference>
<dbReference type="Gene3D" id="3.90.180.10">
    <property type="entry name" value="Medium-chain alcohol dehydrogenases, catalytic domain"/>
    <property type="match status" value="1"/>
</dbReference>
<organism evidence="8 9">
    <name type="scientific">Oncorhynchus mykiss</name>
    <name type="common">Rainbow trout</name>
    <name type="synonym">Salmo gairdneri</name>
    <dbReference type="NCBI Taxonomy" id="8022"/>
    <lineage>
        <taxon>Eukaryota</taxon>
        <taxon>Metazoa</taxon>
        <taxon>Chordata</taxon>
        <taxon>Craniata</taxon>
        <taxon>Vertebrata</taxon>
        <taxon>Euteleostomi</taxon>
        <taxon>Actinopterygii</taxon>
        <taxon>Neopterygii</taxon>
        <taxon>Teleostei</taxon>
        <taxon>Protacanthopterygii</taxon>
        <taxon>Salmoniformes</taxon>
        <taxon>Salmonidae</taxon>
        <taxon>Salmoninae</taxon>
        <taxon>Oncorhynchus</taxon>
    </lineage>
</organism>
<dbReference type="Proteomes" id="UP000694395">
    <property type="component" value="Chromosome 19"/>
</dbReference>
<reference evidence="8" key="3">
    <citation type="submission" date="2025-09" db="UniProtKB">
        <authorList>
            <consortium name="Ensembl"/>
        </authorList>
    </citation>
    <scope>IDENTIFICATION</scope>
</reference>
<dbReference type="Ensembl" id="ENSOMYT00000093156.2">
    <property type="protein sequence ID" value="ENSOMYP00000085473.1"/>
    <property type="gene ID" value="ENSOMYG00000039576.2"/>
</dbReference>
<dbReference type="GO" id="GO:0047522">
    <property type="term" value="F:15-oxoprostaglandin 13-reductase [NAD(P)+] activity"/>
    <property type="evidence" value="ECO:0007669"/>
    <property type="project" value="UniProtKB-EC"/>
</dbReference>
<comment type="catalytic activity">
    <reaction evidence="4">
        <text>13,14-dihydro-15-oxo-prostaglandin F1alpha + NADP(+) = 15-oxoprostaglandin F1alpha + NADPH + H(+)</text>
        <dbReference type="Rhea" id="RHEA:50592"/>
        <dbReference type="ChEBI" id="CHEBI:15378"/>
        <dbReference type="ChEBI" id="CHEBI:57783"/>
        <dbReference type="ChEBI" id="CHEBI:58349"/>
        <dbReference type="ChEBI" id="CHEBI:79072"/>
        <dbReference type="ChEBI" id="CHEBI:133411"/>
    </reaction>
    <physiologicalReaction direction="right-to-left" evidence="4">
        <dbReference type="Rhea" id="RHEA:50594"/>
    </physiologicalReaction>
</comment>